<evidence type="ECO:0000313" key="2">
    <source>
        <dbReference type="WBParaSite" id="nRc.2.0.1.t17310-RA"/>
    </source>
</evidence>
<dbReference type="WBParaSite" id="nRc.2.0.1.t17310-RA">
    <property type="protein sequence ID" value="nRc.2.0.1.t17310-RA"/>
    <property type="gene ID" value="nRc.2.0.1.g17310"/>
</dbReference>
<dbReference type="AlphaFoldDB" id="A0A915IV90"/>
<accession>A0A915IV90</accession>
<protein>
    <submittedName>
        <fullName evidence="2">Uncharacterized protein</fullName>
    </submittedName>
</protein>
<dbReference type="Proteomes" id="UP000887565">
    <property type="component" value="Unplaced"/>
</dbReference>
<reference evidence="2" key="1">
    <citation type="submission" date="2022-11" db="UniProtKB">
        <authorList>
            <consortium name="WormBaseParasite"/>
        </authorList>
    </citation>
    <scope>IDENTIFICATION</scope>
</reference>
<name>A0A915IV90_ROMCU</name>
<proteinExistence type="predicted"/>
<sequence length="214" mass="24168">MGRERESVLSAQTEDKNFQVYEKFYGLPFFGELPQNIWNKNQHIVVFSVKNQKLLVQAISGKRNSQISTEIYLFQRPSFAPITLENYFGLGKALNWRKGSKISKFKPDESNIVKSTSEEVVLTKVENLIGSLGILRPDLSFMTLNLNYHMGAKVKYMVLSYDGRQVVFFTEYLLSKTGKSFKLIKGLPSNGFAGLLASKFTGGGLQCLVHYSDV</sequence>
<organism evidence="1 2">
    <name type="scientific">Romanomermis culicivorax</name>
    <name type="common">Nematode worm</name>
    <dbReference type="NCBI Taxonomy" id="13658"/>
    <lineage>
        <taxon>Eukaryota</taxon>
        <taxon>Metazoa</taxon>
        <taxon>Ecdysozoa</taxon>
        <taxon>Nematoda</taxon>
        <taxon>Enoplea</taxon>
        <taxon>Dorylaimia</taxon>
        <taxon>Mermithida</taxon>
        <taxon>Mermithoidea</taxon>
        <taxon>Mermithidae</taxon>
        <taxon>Romanomermis</taxon>
    </lineage>
</organism>
<keyword evidence="1" id="KW-1185">Reference proteome</keyword>
<evidence type="ECO:0000313" key="1">
    <source>
        <dbReference type="Proteomes" id="UP000887565"/>
    </source>
</evidence>